<dbReference type="InterPro" id="IPR026838">
    <property type="entry name" value="YheC/D"/>
</dbReference>
<sequence length="429" mass="50154">MCKLTLDNNISKNNIHMNGTTKQKISSSKVTLKYGNFSKVYKVIEDNALSTDEIKMNGQITKRLTFPTIPLTIMIRENSINIGPVIGYLTTKQYCKDPSLLISRFSGASIDGLVYIFHKNSVNKKEKTIKGLYFDKETKTFKKGVFPYPSVVYNRSNRIRSLYRHFKKEIGDNFFNYPFRINKWRLWRYMENHTSIVKHLPYTEKYNSSEQLDILLNKYKNLYLKPTNLSKGRGILYIQKNKSGYTVTNRFNKTINIKNKLELEKYLNKNIKRKYIIQEEIPFQYKDNKMDFRIYIQKDESKNWRYTGGEAKVGKKGTIVTNSRYREKILTAKEALTNVFKMSDNKANKKLKEISKLCISMLKVIENKGYTIGDSAIDLIIDNNQNVKILEVQLNYRADAKALRTEDEQRVLPFILPTPLKYAKKLAGF</sequence>
<accession>E6TWB6</accession>
<dbReference type="KEGG" id="bco:Bcell_2819"/>
<proteinExistence type="predicted"/>
<organism evidence="1 2">
    <name type="scientific">Evansella cellulosilytica (strain ATCC 21833 / DSM 2522 / FERM P-1141 / JCM 9156 / N-4)</name>
    <name type="common">Bacillus cellulosilyticus</name>
    <dbReference type="NCBI Taxonomy" id="649639"/>
    <lineage>
        <taxon>Bacteria</taxon>
        <taxon>Bacillati</taxon>
        <taxon>Bacillota</taxon>
        <taxon>Bacilli</taxon>
        <taxon>Bacillales</taxon>
        <taxon>Bacillaceae</taxon>
        <taxon>Evansella</taxon>
    </lineage>
</organism>
<gene>
    <name evidence="1" type="ordered locus">Bcell_2819</name>
</gene>
<dbReference type="OrthoDB" id="7869153at2"/>
<protein>
    <recommendedName>
        <fullName evidence="3">ATP-grasp domain-containing protein</fullName>
    </recommendedName>
</protein>
<dbReference type="SUPFAM" id="SSF56059">
    <property type="entry name" value="Glutathione synthetase ATP-binding domain-like"/>
    <property type="match status" value="1"/>
</dbReference>
<dbReference type="Proteomes" id="UP000001401">
    <property type="component" value="Chromosome"/>
</dbReference>
<reference evidence="1" key="1">
    <citation type="submission" date="2010-12" db="EMBL/GenBank/DDBJ databases">
        <title>Complete sequence of Bacillus cellulosilyticus DSM 2522.</title>
        <authorList>
            <consortium name="US DOE Joint Genome Institute"/>
            <person name="Lucas S."/>
            <person name="Copeland A."/>
            <person name="Lapidus A."/>
            <person name="Cheng J.-F."/>
            <person name="Bruce D."/>
            <person name="Goodwin L."/>
            <person name="Pitluck S."/>
            <person name="Chertkov O."/>
            <person name="Detter J.C."/>
            <person name="Han C."/>
            <person name="Tapia R."/>
            <person name="Land M."/>
            <person name="Hauser L."/>
            <person name="Jeffries C."/>
            <person name="Kyrpides N."/>
            <person name="Ivanova N."/>
            <person name="Mikhailova N."/>
            <person name="Brumm P."/>
            <person name="Mead D."/>
            <person name="Woyke T."/>
        </authorList>
    </citation>
    <scope>NUCLEOTIDE SEQUENCE [LARGE SCALE GENOMIC DNA]</scope>
    <source>
        <strain evidence="1">DSM 2522</strain>
    </source>
</reference>
<dbReference type="Pfam" id="PF14398">
    <property type="entry name" value="ATPgrasp_YheCD"/>
    <property type="match status" value="1"/>
</dbReference>
<dbReference type="RefSeq" id="WP_013489404.1">
    <property type="nucleotide sequence ID" value="NC_014829.1"/>
</dbReference>
<keyword evidence="2" id="KW-1185">Reference proteome</keyword>
<dbReference type="AlphaFoldDB" id="E6TWB6"/>
<dbReference type="EMBL" id="CP002394">
    <property type="protein sequence ID" value="ADU31072.1"/>
    <property type="molecule type" value="Genomic_DNA"/>
</dbReference>
<name>E6TWB6_EVAC2</name>
<dbReference type="HOGENOM" id="CLU_044334_3_0_9"/>
<evidence type="ECO:0000313" key="2">
    <source>
        <dbReference type="Proteomes" id="UP000001401"/>
    </source>
</evidence>
<evidence type="ECO:0008006" key="3">
    <source>
        <dbReference type="Google" id="ProtNLM"/>
    </source>
</evidence>
<dbReference type="STRING" id="649639.Bcell_2819"/>
<dbReference type="eggNOG" id="COG0189">
    <property type="taxonomic scope" value="Bacteria"/>
</dbReference>
<evidence type="ECO:0000313" key="1">
    <source>
        <dbReference type="EMBL" id="ADU31072.1"/>
    </source>
</evidence>